<dbReference type="GO" id="GO:0005886">
    <property type="term" value="C:plasma membrane"/>
    <property type="evidence" value="ECO:0007669"/>
    <property type="project" value="UniProtKB-SubCell"/>
</dbReference>
<reference evidence="12" key="2">
    <citation type="journal article" date="2021" name="PeerJ">
        <title>Extensive microbial diversity within the chicken gut microbiome revealed by metagenomics and culture.</title>
        <authorList>
            <person name="Gilroy R."/>
            <person name="Ravi A."/>
            <person name="Getino M."/>
            <person name="Pursley I."/>
            <person name="Horton D.L."/>
            <person name="Alikhan N.F."/>
            <person name="Baker D."/>
            <person name="Gharbi K."/>
            <person name="Hall N."/>
            <person name="Watson M."/>
            <person name="Adriaenssens E.M."/>
            <person name="Foster-Nyarko E."/>
            <person name="Jarju S."/>
            <person name="Secka A."/>
            <person name="Antonio M."/>
            <person name="Oren A."/>
            <person name="Chaudhuri R.R."/>
            <person name="La Ragione R."/>
            <person name="Hildebrand F."/>
            <person name="Pallen M.J."/>
        </authorList>
    </citation>
    <scope>NUCLEOTIDE SEQUENCE</scope>
    <source>
        <strain evidence="12">10669</strain>
    </source>
</reference>
<evidence type="ECO:0000256" key="7">
    <source>
        <dbReference type="ARBA" id="ARBA00023196"/>
    </source>
</evidence>
<evidence type="ECO:0000313" key="12">
    <source>
        <dbReference type="EMBL" id="HIV04093.1"/>
    </source>
</evidence>
<dbReference type="Gene3D" id="2.60.15.10">
    <property type="entry name" value="F0F1 ATP synthase delta/epsilon subunit, N-terminal"/>
    <property type="match status" value="1"/>
</dbReference>
<evidence type="ECO:0000256" key="9">
    <source>
        <dbReference type="HAMAP-Rule" id="MF_00530"/>
    </source>
</evidence>
<keyword evidence="4 9" id="KW-0813">Transport</keyword>
<evidence type="ECO:0000256" key="5">
    <source>
        <dbReference type="ARBA" id="ARBA00023065"/>
    </source>
</evidence>
<comment type="function">
    <text evidence="1 9">Produces ATP from ADP in the presence of a proton gradient across the membrane.</text>
</comment>
<dbReference type="InterPro" id="IPR036771">
    <property type="entry name" value="ATPsynth_dsu/esu_N"/>
</dbReference>
<dbReference type="GO" id="GO:0045259">
    <property type="term" value="C:proton-transporting ATP synthase complex"/>
    <property type="evidence" value="ECO:0007669"/>
    <property type="project" value="UniProtKB-KW"/>
</dbReference>
<proteinExistence type="inferred from homology"/>
<dbReference type="GO" id="GO:0046933">
    <property type="term" value="F:proton-transporting ATP synthase activity, rotational mechanism"/>
    <property type="evidence" value="ECO:0007669"/>
    <property type="project" value="UniProtKB-UniRule"/>
</dbReference>
<dbReference type="SUPFAM" id="SSF51344">
    <property type="entry name" value="Epsilon subunit of F1F0-ATP synthase N-terminal domain"/>
    <property type="match status" value="1"/>
</dbReference>
<keyword evidence="8 9" id="KW-0066">ATP synthesis</keyword>
<name>A0A9D1NJ62_9BACT</name>
<evidence type="ECO:0000313" key="13">
    <source>
        <dbReference type="Proteomes" id="UP000886812"/>
    </source>
</evidence>
<dbReference type="InterPro" id="IPR001469">
    <property type="entry name" value="ATP_synth_F1_dsu/esu"/>
</dbReference>
<comment type="subunit">
    <text evidence="9 10">F-type ATPases have 2 components, CF(1) - the catalytic core - and CF(0) - the membrane proton channel. CF(1) has five subunits: alpha(3), beta(3), gamma(1), delta(1), epsilon(1). CF(0) has three main subunits: a, b and c.</text>
</comment>
<comment type="caution">
    <text evidence="12">The sequence shown here is derived from an EMBL/GenBank/DDBJ whole genome shotgun (WGS) entry which is preliminary data.</text>
</comment>
<gene>
    <name evidence="9 12" type="primary">atpC</name>
    <name evidence="12" type="ORF">IAC75_02945</name>
</gene>
<evidence type="ECO:0000256" key="8">
    <source>
        <dbReference type="ARBA" id="ARBA00023310"/>
    </source>
</evidence>
<reference evidence="12" key="1">
    <citation type="submission" date="2020-10" db="EMBL/GenBank/DDBJ databases">
        <authorList>
            <person name="Gilroy R."/>
        </authorList>
    </citation>
    <scope>NUCLEOTIDE SEQUENCE</scope>
    <source>
        <strain evidence="12">10669</strain>
    </source>
</reference>
<evidence type="ECO:0000256" key="10">
    <source>
        <dbReference type="RuleBase" id="RU003656"/>
    </source>
</evidence>
<dbReference type="GO" id="GO:0012505">
    <property type="term" value="C:endomembrane system"/>
    <property type="evidence" value="ECO:0007669"/>
    <property type="project" value="UniProtKB-SubCell"/>
</dbReference>
<dbReference type="Proteomes" id="UP000886812">
    <property type="component" value="Unassembled WGS sequence"/>
</dbReference>
<sequence>MLSFEIITPAGVVFQAENVASVTLPTSAGELGILPGHIPLTAEIEPGEVDVVTAAGTTRLAVDRGYGRVIADRVSVLAEAAIDVKEIDLSAVENAQARAEAAIAAARDRKEIDPVELEKLEAVARFAIAQKLVKGRR</sequence>
<evidence type="ECO:0000259" key="11">
    <source>
        <dbReference type="Pfam" id="PF02823"/>
    </source>
</evidence>
<evidence type="ECO:0000256" key="1">
    <source>
        <dbReference type="ARBA" id="ARBA00003543"/>
    </source>
</evidence>
<dbReference type="HAMAP" id="MF_00530">
    <property type="entry name" value="ATP_synth_epsil_bac"/>
    <property type="match status" value="1"/>
</dbReference>
<keyword evidence="7 9" id="KW-0139">CF(1)</keyword>
<dbReference type="PANTHER" id="PTHR13822">
    <property type="entry name" value="ATP SYNTHASE DELTA/EPSILON CHAIN"/>
    <property type="match status" value="1"/>
</dbReference>
<dbReference type="EMBL" id="DVOG01000076">
    <property type="protein sequence ID" value="HIV04093.1"/>
    <property type="molecule type" value="Genomic_DNA"/>
</dbReference>
<dbReference type="PANTHER" id="PTHR13822:SF10">
    <property type="entry name" value="ATP SYNTHASE EPSILON CHAIN, CHLOROPLASTIC"/>
    <property type="match status" value="1"/>
</dbReference>
<dbReference type="InterPro" id="IPR020546">
    <property type="entry name" value="ATP_synth_F1_dsu/esu_N"/>
</dbReference>
<dbReference type="AlphaFoldDB" id="A0A9D1NJ62"/>
<evidence type="ECO:0000256" key="4">
    <source>
        <dbReference type="ARBA" id="ARBA00022448"/>
    </source>
</evidence>
<protein>
    <recommendedName>
        <fullName evidence="9">ATP synthase epsilon chain</fullName>
    </recommendedName>
    <alternativeName>
        <fullName evidence="9">ATP synthase F1 sector epsilon subunit</fullName>
    </alternativeName>
    <alternativeName>
        <fullName evidence="9">F-ATPase epsilon subunit</fullName>
    </alternativeName>
</protein>
<evidence type="ECO:0000256" key="2">
    <source>
        <dbReference type="ARBA" id="ARBA00004184"/>
    </source>
</evidence>
<dbReference type="Pfam" id="PF02823">
    <property type="entry name" value="ATP-synt_DE_N"/>
    <property type="match status" value="1"/>
</dbReference>
<dbReference type="CDD" id="cd12152">
    <property type="entry name" value="F1-ATPase_delta"/>
    <property type="match status" value="1"/>
</dbReference>
<feature type="domain" description="ATP synthase F1 complex delta/epsilon subunit N-terminal" evidence="11">
    <location>
        <begin position="2"/>
        <end position="81"/>
    </location>
</feature>
<dbReference type="GO" id="GO:0005524">
    <property type="term" value="F:ATP binding"/>
    <property type="evidence" value="ECO:0007669"/>
    <property type="project" value="UniProtKB-UniRule"/>
</dbReference>
<evidence type="ECO:0000256" key="6">
    <source>
        <dbReference type="ARBA" id="ARBA00023136"/>
    </source>
</evidence>
<comment type="subcellular location">
    <subcellularLocation>
        <location evidence="9">Cell membrane</location>
        <topology evidence="9">Peripheral membrane protein</topology>
    </subcellularLocation>
    <subcellularLocation>
        <location evidence="2">Endomembrane system</location>
        <topology evidence="2">Peripheral membrane protein</topology>
    </subcellularLocation>
</comment>
<keyword evidence="6 9" id="KW-0472">Membrane</keyword>
<organism evidence="12 13">
    <name type="scientific">Candidatus Spyradosoma merdigallinarum</name>
    <dbReference type="NCBI Taxonomy" id="2840950"/>
    <lineage>
        <taxon>Bacteria</taxon>
        <taxon>Pseudomonadati</taxon>
        <taxon>Verrucomicrobiota</taxon>
        <taxon>Opitutia</taxon>
        <taxon>Opitutia incertae sedis</taxon>
        <taxon>Candidatus Spyradosoma</taxon>
    </lineage>
</organism>
<dbReference type="NCBIfam" id="TIGR01216">
    <property type="entry name" value="ATP_synt_epsi"/>
    <property type="match status" value="1"/>
</dbReference>
<keyword evidence="9" id="KW-0375">Hydrogen ion transport</keyword>
<accession>A0A9D1NJ62</accession>
<keyword evidence="5 9" id="KW-0406">Ion transport</keyword>
<comment type="similarity">
    <text evidence="3 9 10">Belongs to the ATPase epsilon chain family.</text>
</comment>
<keyword evidence="9" id="KW-1003">Cell membrane</keyword>
<evidence type="ECO:0000256" key="3">
    <source>
        <dbReference type="ARBA" id="ARBA00005712"/>
    </source>
</evidence>